<protein>
    <submittedName>
        <fullName evidence="2">Uncharacterized protein</fullName>
    </submittedName>
</protein>
<evidence type="ECO:0000313" key="2">
    <source>
        <dbReference type="EMBL" id="QTE48102.1"/>
    </source>
</evidence>
<keyword evidence="1" id="KW-0812">Transmembrane</keyword>
<sequence>MDVFNLNAFLLGVLIFLSTSLTILFYIWFCMIWEIRIEEVTILTNSWFSLVDKKINGIKYILGWLPFGSSVRPLGMLEEDAARLPEEEYRYAFLSKERYKQRLFRFTPKIVWAFVMIISLYAVSKGSSNIFSNFIEIEKYSYIALKTMIIHDISRAQFLALTHQILLGKSKVVFALLLIVNLQLLLYPINPILLWIASENKKHGWQKFTAIIVFMIFLYLFLWLIPSFVFSFFHWESIIKYMISAFLGIYSVGLTAFILIVFLVGKRISV</sequence>
<proteinExistence type="predicted"/>
<dbReference type="EMBL" id="CP071880">
    <property type="protein sequence ID" value="QTE48102.1"/>
    <property type="molecule type" value="Genomic_DNA"/>
</dbReference>
<dbReference type="RefSeq" id="WP_146752307.1">
    <property type="nucleotide sequence ID" value="NZ_CP071880.1"/>
</dbReference>
<feature type="transmembrane region" description="Helical" evidence="1">
    <location>
        <begin position="106"/>
        <end position="124"/>
    </location>
</feature>
<keyword evidence="3" id="KW-1185">Reference proteome</keyword>
<organism evidence="2 3">
    <name type="scientific">Mucilaginibacter rubeus</name>
    <dbReference type="NCBI Taxonomy" id="2027860"/>
    <lineage>
        <taxon>Bacteria</taxon>
        <taxon>Pseudomonadati</taxon>
        <taxon>Bacteroidota</taxon>
        <taxon>Sphingobacteriia</taxon>
        <taxon>Sphingobacteriales</taxon>
        <taxon>Sphingobacteriaceae</taxon>
        <taxon>Mucilaginibacter</taxon>
    </lineage>
</organism>
<reference evidence="2 3" key="1">
    <citation type="submission" date="2021-03" db="EMBL/GenBank/DDBJ databases">
        <title>Mucilaginibacter strains isolated from gold and copper mining confer multi heavy-metal resistance.</title>
        <authorList>
            <person name="Li Y."/>
        </authorList>
    </citation>
    <scope>NUCLEOTIDE SEQUENCE [LARGE SCALE GENOMIC DNA]</scope>
    <source>
        <strain evidence="2 3">P2-4</strain>
    </source>
</reference>
<feature type="transmembrane region" description="Helical" evidence="1">
    <location>
        <begin position="172"/>
        <end position="196"/>
    </location>
</feature>
<gene>
    <name evidence="2" type="ORF">J3L21_21435</name>
</gene>
<keyword evidence="1" id="KW-1133">Transmembrane helix</keyword>
<feature type="transmembrane region" description="Helical" evidence="1">
    <location>
        <begin position="241"/>
        <end position="264"/>
    </location>
</feature>
<feature type="transmembrane region" description="Helical" evidence="1">
    <location>
        <begin position="6"/>
        <end position="29"/>
    </location>
</feature>
<feature type="transmembrane region" description="Helical" evidence="1">
    <location>
        <begin position="208"/>
        <end position="235"/>
    </location>
</feature>
<keyword evidence="1" id="KW-0472">Membrane</keyword>
<evidence type="ECO:0000313" key="3">
    <source>
        <dbReference type="Proteomes" id="UP000663940"/>
    </source>
</evidence>
<name>A0ABX7U5T3_9SPHI</name>
<evidence type="ECO:0000256" key="1">
    <source>
        <dbReference type="SAM" id="Phobius"/>
    </source>
</evidence>
<accession>A0ABX7U5T3</accession>
<dbReference type="Proteomes" id="UP000663940">
    <property type="component" value="Chromosome"/>
</dbReference>